<reference evidence="3" key="2">
    <citation type="submission" date="2020-05" db="UniProtKB">
        <authorList>
            <consortium name="EnsemblMetazoa"/>
        </authorList>
    </citation>
    <scope>IDENTIFICATION</scope>
    <source>
        <strain evidence="3">wikel</strain>
    </source>
</reference>
<dbReference type="AlphaFoldDB" id="B7PB13"/>
<feature type="non-terminal residue" evidence="2">
    <location>
        <position position="1"/>
    </location>
</feature>
<evidence type="ECO:0000313" key="3">
    <source>
        <dbReference type="EnsemblMetazoa" id="ISCW017514-PA"/>
    </source>
</evidence>
<dbReference type="InParanoid" id="B7PB13"/>
<proteinExistence type="predicted"/>
<gene>
    <name evidence="3" type="primary">8027219</name>
    <name evidence="2" type="ORF">IscW_ISCW017514</name>
</gene>
<feature type="region of interest" description="Disordered" evidence="1">
    <location>
        <begin position="1"/>
        <end position="32"/>
    </location>
</feature>
<evidence type="ECO:0000256" key="1">
    <source>
        <dbReference type="SAM" id="MobiDB-lite"/>
    </source>
</evidence>
<name>B7PB13_IXOSC</name>
<dbReference type="EnsemblMetazoa" id="ISCW017514-RA">
    <property type="protein sequence ID" value="ISCW017514-PA"/>
    <property type="gene ID" value="ISCW017514"/>
</dbReference>
<dbReference type="EMBL" id="ABJB010424054">
    <property type="status" value="NOT_ANNOTATED_CDS"/>
    <property type="molecule type" value="Genomic_DNA"/>
</dbReference>
<dbReference type="OrthoDB" id="6534275at2759"/>
<keyword evidence="4" id="KW-1185">Reference proteome</keyword>
<dbReference type="HOGENOM" id="CLU_1369272_0_0_1"/>
<reference evidence="2 4" key="1">
    <citation type="submission" date="2008-03" db="EMBL/GenBank/DDBJ databases">
        <title>Annotation of Ixodes scapularis.</title>
        <authorList>
            <consortium name="Ixodes scapularis Genome Project Consortium"/>
            <person name="Caler E."/>
            <person name="Hannick L.I."/>
            <person name="Bidwell S."/>
            <person name="Joardar V."/>
            <person name="Thiagarajan M."/>
            <person name="Amedeo P."/>
            <person name="Galinsky K.J."/>
            <person name="Schobel S."/>
            <person name="Inman J."/>
            <person name="Hostetler J."/>
            <person name="Miller J."/>
            <person name="Hammond M."/>
            <person name="Megy K."/>
            <person name="Lawson D."/>
            <person name="Kodira C."/>
            <person name="Sutton G."/>
            <person name="Meyer J."/>
            <person name="Hill C.A."/>
            <person name="Birren B."/>
            <person name="Nene V."/>
            <person name="Collins F."/>
            <person name="Alarcon-Chaidez F."/>
            <person name="Wikel S."/>
            <person name="Strausberg R."/>
        </authorList>
    </citation>
    <scope>NUCLEOTIDE SEQUENCE [LARGE SCALE GENOMIC DNA]</scope>
    <source>
        <strain evidence="4">Wikel</strain>
        <strain evidence="2">Wikel colony</strain>
    </source>
</reference>
<dbReference type="Proteomes" id="UP000001555">
    <property type="component" value="Unassembled WGS sequence"/>
</dbReference>
<dbReference type="PaxDb" id="6945-B7PB13"/>
<dbReference type="VEuPathDB" id="VectorBase:ISCP_008011"/>
<dbReference type="KEGG" id="isc:8027219"/>
<evidence type="ECO:0000313" key="2">
    <source>
        <dbReference type="EMBL" id="EEC03785.1"/>
    </source>
</evidence>
<dbReference type="VEuPathDB" id="VectorBase:ISCI017514"/>
<accession>B7PB13</accession>
<protein>
    <submittedName>
        <fullName evidence="2 3">Uncharacterized protein</fullName>
    </submittedName>
</protein>
<dbReference type="EMBL" id="DS674345">
    <property type="protein sequence ID" value="EEC03785.1"/>
    <property type="molecule type" value="Genomic_DNA"/>
</dbReference>
<organism>
    <name type="scientific">Ixodes scapularis</name>
    <name type="common">Black-legged tick</name>
    <name type="synonym">Deer tick</name>
    <dbReference type="NCBI Taxonomy" id="6945"/>
    <lineage>
        <taxon>Eukaryota</taxon>
        <taxon>Metazoa</taxon>
        <taxon>Ecdysozoa</taxon>
        <taxon>Arthropoda</taxon>
        <taxon>Chelicerata</taxon>
        <taxon>Arachnida</taxon>
        <taxon>Acari</taxon>
        <taxon>Parasitiformes</taxon>
        <taxon>Ixodida</taxon>
        <taxon>Ixodoidea</taxon>
        <taxon>Ixodidae</taxon>
        <taxon>Ixodinae</taxon>
        <taxon>Ixodes</taxon>
    </lineage>
</organism>
<sequence length="200" mass="22301">DEKTATGDARFVPFSLESDEDGDRPKEDADEASNFFSCSLQKKQKLSLSFSQRSSDSEELFTWPVGDQPKAKPKKSVQFTDPGFQVPSPTNDDAESFDTCESGSRATTPPCTPWKDIATRSVTFPDPTSPDRTDMYGNEIVEELRRNFEKHRAILAAKCVPDVNEPSQGWSGSDDYPILLSRDRPEFFGSSPEDSPKFDV</sequence>
<feature type="compositionally biased region" description="Polar residues" evidence="1">
    <location>
        <begin position="99"/>
        <end position="109"/>
    </location>
</feature>
<feature type="region of interest" description="Disordered" evidence="1">
    <location>
        <begin position="51"/>
        <end position="135"/>
    </location>
</feature>
<dbReference type="VEuPathDB" id="VectorBase:ISCW017514"/>
<evidence type="ECO:0000313" key="4">
    <source>
        <dbReference type="Proteomes" id="UP000001555"/>
    </source>
</evidence>